<feature type="transmembrane region" description="Helical" evidence="7">
    <location>
        <begin position="358"/>
        <end position="378"/>
    </location>
</feature>
<evidence type="ECO:0000313" key="8">
    <source>
        <dbReference type="EMBL" id="AFO84313.1"/>
    </source>
</evidence>
<dbReference type="InterPro" id="IPR050833">
    <property type="entry name" value="Poly_Biosynth_Transport"/>
</dbReference>
<feature type="transmembrane region" description="Helical" evidence="7">
    <location>
        <begin position="247"/>
        <end position="265"/>
    </location>
</feature>
<comment type="subcellular location">
    <subcellularLocation>
        <location evidence="1">Cell membrane</location>
        <topology evidence="1">Multi-pass membrane protein</topology>
    </subcellularLocation>
</comment>
<dbReference type="EMBL" id="JQ354993">
    <property type="protein sequence ID" value="AFO84313.1"/>
    <property type="molecule type" value="Genomic_DNA"/>
</dbReference>
<evidence type="ECO:0000256" key="1">
    <source>
        <dbReference type="ARBA" id="ARBA00004651"/>
    </source>
</evidence>
<feature type="transmembrane region" description="Helical" evidence="7">
    <location>
        <begin position="114"/>
        <end position="132"/>
    </location>
</feature>
<name>I7D763_9ENTR</name>
<feature type="transmembrane region" description="Helical" evidence="7">
    <location>
        <begin position="78"/>
        <end position="102"/>
    </location>
</feature>
<dbReference type="InterPro" id="IPR002797">
    <property type="entry name" value="Polysacc_synth"/>
</dbReference>
<feature type="transmembrane region" description="Helical" evidence="7">
    <location>
        <begin position="9"/>
        <end position="29"/>
    </location>
</feature>
<protein>
    <recommendedName>
        <fullName evidence="6">Putative O-antigen transporter</fullName>
    </recommendedName>
</protein>
<evidence type="ECO:0000256" key="7">
    <source>
        <dbReference type="SAM" id="Phobius"/>
    </source>
</evidence>
<gene>
    <name evidence="8" type="primary">wzx</name>
</gene>
<feature type="transmembrane region" description="Helical" evidence="7">
    <location>
        <begin position="207"/>
        <end position="227"/>
    </location>
</feature>
<dbReference type="Pfam" id="PF01943">
    <property type="entry name" value="Polysacc_synt"/>
    <property type="match status" value="1"/>
</dbReference>
<keyword evidence="3 7" id="KW-0812">Transmembrane</keyword>
<proteinExistence type="predicted"/>
<feature type="transmembrane region" description="Helical" evidence="7">
    <location>
        <begin position="176"/>
        <end position="195"/>
    </location>
</feature>
<dbReference type="GO" id="GO:0005886">
    <property type="term" value="C:plasma membrane"/>
    <property type="evidence" value="ECO:0007669"/>
    <property type="project" value="UniProtKB-SubCell"/>
</dbReference>
<feature type="transmembrane region" description="Helical" evidence="7">
    <location>
        <begin position="293"/>
        <end position="317"/>
    </location>
</feature>
<sequence>MSLLKKSSIYLISNIINASIPFVLLPILTRYLSASQYGQVAIFQTVITGLVSVIAFNTLGAMARAYFDDKDEVYLRNYNGACILLLLVSLLIIGLVTILFSSQLIHFLGLNRKWLVLAIGIAAINFIVQFRLNQWQIKEKAIHFGLLQIGQSLLLFLFSVWFVVFLLMGADGRVEAHFYSMLIVFMITVFLIYKDKLVSFSNLRKEMFADALSFGIPLIPHVFGMYLLSSVDRFFINAELGSGKAGIYMVAMQLSMGFVIIFDAINKAFMPWLFRELNSSHYTERKGIARKTYLYFLILTVVGVLSFLIAPYVLTFVAGPEYHEGQVVIGWLCLGQVFLGMYLMVTNYIFYAKKTGQLSLLTILCGAFNVALLLILIKPYGIEGVAISFAISMFIRFLGTWALAYRTKLVPWF</sequence>
<evidence type="ECO:0000256" key="4">
    <source>
        <dbReference type="ARBA" id="ARBA00022989"/>
    </source>
</evidence>
<keyword evidence="5 7" id="KW-0472">Membrane</keyword>
<feature type="transmembrane region" description="Helical" evidence="7">
    <location>
        <begin position="384"/>
        <end position="405"/>
    </location>
</feature>
<dbReference type="PANTHER" id="PTHR30250:SF11">
    <property type="entry name" value="O-ANTIGEN TRANSPORTER-RELATED"/>
    <property type="match status" value="1"/>
</dbReference>
<accession>I7D763</accession>
<evidence type="ECO:0000256" key="3">
    <source>
        <dbReference type="ARBA" id="ARBA00022692"/>
    </source>
</evidence>
<evidence type="ECO:0000256" key="2">
    <source>
        <dbReference type="ARBA" id="ARBA00022475"/>
    </source>
</evidence>
<feature type="transmembrane region" description="Helical" evidence="7">
    <location>
        <begin position="153"/>
        <end position="170"/>
    </location>
</feature>
<evidence type="ECO:0000256" key="5">
    <source>
        <dbReference type="ARBA" id="ARBA00023136"/>
    </source>
</evidence>
<feature type="transmembrane region" description="Helical" evidence="7">
    <location>
        <begin position="41"/>
        <end position="66"/>
    </location>
</feature>
<feature type="transmembrane region" description="Helical" evidence="7">
    <location>
        <begin position="329"/>
        <end position="351"/>
    </location>
</feature>
<organism evidence="8">
    <name type="scientific">Cronobacter turicensis</name>
    <dbReference type="NCBI Taxonomy" id="413502"/>
    <lineage>
        <taxon>Bacteria</taxon>
        <taxon>Pseudomonadati</taxon>
        <taxon>Pseudomonadota</taxon>
        <taxon>Gammaproteobacteria</taxon>
        <taxon>Enterobacterales</taxon>
        <taxon>Enterobacteriaceae</taxon>
        <taxon>Cronobacter</taxon>
    </lineage>
</organism>
<keyword evidence="4 7" id="KW-1133">Transmembrane helix</keyword>
<reference evidence="8" key="1">
    <citation type="journal article" date="2012" name="FEMS Immunol. Med. Microbiol.">
        <title>Structure and genetics of the O-antigen of Cronobacter turicensis G3882 from a new serotype, C. turicensis O2, and identification of a serotype-specific gene.</title>
        <authorList>
            <person name="Sun Y."/>
            <person name="Arbatsky N.P."/>
            <person name="Wang M."/>
            <person name="Shashkov A.S."/>
            <person name="Liu B."/>
            <person name="Wang L."/>
            <person name="Knirel Y.A."/>
        </authorList>
    </citation>
    <scope>NUCLEOTIDE SEQUENCE</scope>
    <source>
        <strain evidence="8">G3882</strain>
    </source>
</reference>
<keyword evidence="2" id="KW-1003">Cell membrane</keyword>
<dbReference type="PANTHER" id="PTHR30250">
    <property type="entry name" value="PST FAMILY PREDICTED COLANIC ACID TRANSPORTER"/>
    <property type="match status" value="1"/>
</dbReference>
<evidence type="ECO:0000256" key="6">
    <source>
        <dbReference type="ARBA" id="ARBA00049738"/>
    </source>
</evidence>
<dbReference type="AlphaFoldDB" id="I7D763"/>